<comment type="caution">
    <text evidence="2">The sequence shown here is derived from an EMBL/GenBank/DDBJ whole genome shotgun (WGS) entry which is preliminary data.</text>
</comment>
<proteinExistence type="predicted"/>
<evidence type="ECO:0000313" key="3">
    <source>
        <dbReference type="Proteomes" id="UP001281003"/>
    </source>
</evidence>
<dbReference type="AlphaFoldDB" id="A0AAE0U9H4"/>
<reference evidence="2" key="1">
    <citation type="journal article" date="2023" name="Mol. Phylogenet. Evol.">
        <title>Genome-scale phylogeny and comparative genomics of the fungal order Sordariales.</title>
        <authorList>
            <person name="Hensen N."/>
            <person name="Bonometti L."/>
            <person name="Westerberg I."/>
            <person name="Brannstrom I.O."/>
            <person name="Guillou S."/>
            <person name="Cros-Aarteil S."/>
            <person name="Calhoun S."/>
            <person name="Haridas S."/>
            <person name="Kuo A."/>
            <person name="Mondo S."/>
            <person name="Pangilinan J."/>
            <person name="Riley R."/>
            <person name="LaButti K."/>
            <person name="Andreopoulos B."/>
            <person name="Lipzen A."/>
            <person name="Chen C."/>
            <person name="Yan M."/>
            <person name="Daum C."/>
            <person name="Ng V."/>
            <person name="Clum A."/>
            <person name="Steindorff A."/>
            <person name="Ohm R.A."/>
            <person name="Martin F."/>
            <person name="Silar P."/>
            <person name="Natvig D.O."/>
            <person name="Lalanne C."/>
            <person name="Gautier V."/>
            <person name="Ament-Velasquez S.L."/>
            <person name="Kruys A."/>
            <person name="Hutchinson M.I."/>
            <person name="Powell A.J."/>
            <person name="Barry K."/>
            <person name="Miller A.N."/>
            <person name="Grigoriev I.V."/>
            <person name="Debuchy R."/>
            <person name="Gladieux P."/>
            <person name="Hiltunen Thoren M."/>
            <person name="Johannesson H."/>
        </authorList>
    </citation>
    <scope>NUCLEOTIDE SEQUENCE</scope>
    <source>
        <strain evidence="2">FGSC 1904</strain>
    </source>
</reference>
<keyword evidence="3" id="KW-1185">Reference proteome</keyword>
<accession>A0AAE0U9H4</accession>
<feature type="region of interest" description="Disordered" evidence="1">
    <location>
        <begin position="1"/>
        <end position="89"/>
    </location>
</feature>
<reference evidence="2" key="2">
    <citation type="submission" date="2023-07" db="EMBL/GenBank/DDBJ databases">
        <authorList>
            <consortium name="Lawrence Berkeley National Laboratory"/>
            <person name="Haridas S."/>
            <person name="Hensen N."/>
            <person name="Bonometti L."/>
            <person name="Westerberg I."/>
            <person name="Brannstrom I.O."/>
            <person name="Guillou S."/>
            <person name="Cros-Aarteil S."/>
            <person name="Calhoun S."/>
            <person name="Kuo A."/>
            <person name="Mondo S."/>
            <person name="Pangilinan J."/>
            <person name="Riley R."/>
            <person name="LaButti K."/>
            <person name="Andreopoulos B."/>
            <person name="Lipzen A."/>
            <person name="Chen C."/>
            <person name="Yanf M."/>
            <person name="Daum C."/>
            <person name="Ng V."/>
            <person name="Clum A."/>
            <person name="Steindorff A."/>
            <person name="Ohm R."/>
            <person name="Martin F."/>
            <person name="Silar P."/>
            <person name="Natvig D."/>
            <person name="Lalanne C."/>
            <person name="Gautier V."/>
            <person name="Ament-velasquez S.L."/>
            <person name="Kruys A."/>
            <person name="Hutchinson M.I."/>
            <person name="Powell A.J."/>
            <person name="Barry K."/>
            <person name="Miller A.N."/>
            <person name="Grigoriev I.V."/>
            <person name="Debuchy R."/>
            <person name="Gladieux P."/>
            <person name="Thoren M.H."/>
            <person name="Johannesson H."/>
        </authorList>
    </citation>
    <scope>NUCLEOTIDE SEQUENCE</scope>
    <source>
        <strain evidence="2">FGSC 1904</strain>
    </source>
</reference>
<organism evidence="2 3">
    <name type="scientific">Sordaria brevicollis</name>
    <dbReference type="NCBI Taxonomy" id="83679"/>
    <lineage>
        <taxon>Eukaryota</taxon>
        <taxon>Fungi</taxon>
        <taxon>Dikarya</taxon>
        <taxon>Ascomycota</taxon>
        <taxon>Pezizomycotina</taxon>
        <taxon>Sordariomycetes</taxon>
        <taxon>Sordariomycetidae</taxon>
        <taxon>Sordariales</taxon>
        <taxon>Sordariaceae</taxon>
        <taxon>Sordaria</taxon>
    </lineage>
</organism>
<protein>
    <submittedName>
        <fullName evidence="2">Uncharacterized protein</fullName>
    </submittedName>
</protein>
<dbReference type="EMBL" id="JAUTDP010000010">
    <property type="protein sequence ID" value="KAK3395782.1"/>
    <property type="molecule type" value="Genomic_DNA"/>
</dbReference>
<dbReference type="Proteomes" id="UP001281003">
    <property type="component" value="Unassembled WGS sequence"/>
</dbReference>
<evidence type="ECO:0000256" key="1">
    <source>
        <dbReference type="SAM" id="MobiDB-lite"/>
    </source>
</evidence>
<sequence>MSQTYNMPDKTASPAYPPPPGPSFTLIPASPTGIKASNRSDEAPSEATLVQDHLPQSPPKTLQQNFHNLDLEPQSETPQDHSHRFQGLR</sequence>
<evidence type="ECO:0000313" key="2">
    <source>
        <dbReference type="EMBL" id="KAK3395782.1"/>
    </source>
</evidence>
<gene>
    <name evidence="2" type="ORF">B0T20DRAFT_419814</name>
</gene>
<name>A0AAE0U9H4_SORBR</name>